<dbReference type="Proteomes" id="UP000597762">
    <property type="component" value="Unassembled WGS sequence"/>
</dbReference>
<protein>
    <submittedName>
        <fullName evidence="2">Uncharacterized protein</fullName>
    </submittedName>
</protein>
<evidence type="ECO:0000256" key="1">
    <source>
        <dbReference type="SAM" id="Phobius"/>
    </source>
</evidence>
<proteinExistence type="predicted"/>
<feature type="transmembrane region" description="Helical" evidence="1">
    <location>
        <begin position="136"/>
        <end position="161"/>
    </location>
</feature>
<name>A0A812ENB3_ACAPH</name>
<keyword evidence="3" id="KW-1185">Reference proteome</keyword>
<reference evidence="2" key="1">
    <citation type="submission" date="2021-01" db="EMBL/GenBank/DDBJ databases">
        <authorList>
            <person name="Li R."/>
            <person name="Bekaert M."/>
        </authorList>
    </citation>
    <scope>NUCLEOTIDE SEQUENCE</scope>
    <source>
        <strain evidence="2">Farmed</strain>
    </source>
</reference>
<comment type="caution">
    <text evidence="2">The sequence shown here is derived from an EMBL/GenBank/DDBJ whole genome shotgun (WGS) entry which is preliminary data.</text>
</comment>
<evidence type="ECO:0000313" key="2">
    <source>
        <dbReference type="EMBL" id="CAE1326174.1"/>
    </source>
</evidence>
<keyword evidence="1" id="KW-0472">Membrane</keyword>
<keyword evidence="1" id="KW-1133">Transmembrane helix</keyword>
<dbReference type="AlphaFoldDB" id="A0A812ENB3"/>
<keyword evidence="1" id="KW-0812">Transmembrane</keyword>
<sequence>MFFFLSIFLSFFSFFIACLLSFFFSFFLILFLFFLSFSSPISIFHHHVLFASYLLISHSLYSVFEIICSLCAKYFFFLVVFHVLFFRHFRLTFSVFICCFPSYFSLALFLAPIFLAYSSLHLFRDIFPSFLSVSSIFYFLDIFSLSFSLFLHCFSLSLFSFCFNCRASFSTRFNLSTFCSLLGSLSLSLLVLSFLSIFPATIFFLHISSTYKMADLFTATEGDAHFSFNSRENQNRHFSLNKAIEKQLSLAY</sequence>
<feature type="transmembrane region" description="Helical" evidence="1">
    <location>
        <begin position="7"/>
        <end position="31"/>
    </location>
</feature>
<organism evidence="2 3">
    <name type="scientific">Acanthosepion pharaonis</name>
    <name type="common">Pharaoh cuttlefish</name>
    <name type="synonym">Sepia pharaonis</name>
    <dbReference type="NCBI Taxonomy" id="158019"/>
    <lineage>
        <taxon>Eukaryota</taxon>
        <taxon>Metazoa</taxon>
        <taxon>Spiralia</taxon>
        <taxon>Lophotrochozoa</taxon>
        <taxon>Mollusca</taxon>
        <taxon>Cephalopoda</taxon>
        <taxon>Coleoidea</taxon>
        <taxon>Decapodiformes</taxon>
        <taxon>Sepiida</taxon>
        <taxon>Sepiina</taxon>
        <taxon>Sepiidae</taxon>
        <taxon>Acanthosepion</taxon>
    </lineage>
</organism>
<feature type="transmembrane region" description="Helical" evidence="1">
    <location>
        <begin position="91"/>
        <end position="115"/>
    </location>
</feature>
<accession>A0A812ENB3</accession>
<feature type="transmembrane region" description="Helical" evidence="1">
    <location>
        <begin position="181"/>
        <end position="205"/>
    </location>
</feature>
<evidence type="ECO:0000313" key="3">
    <source>
        <dbReference type="Proteomes" id="UP000597762"/>
    </source>
</evidence>
<dbReference type="EMBL" id="CAHIKZ030005471">
    <property type="protein sequence ID" value="CAE1326174.1"/>
    <property type="molecule type" value="Genomic_DNA"/>
</dbReference>
<feature type="transmembrane region" description="Helical" evidence="1">
    <location>
        <begin position="37"/>
        <end position="56"/>
    </location>
</feature>
<feature type="transmembrane region" description="Helical" evidence="1">
    <location>
        <begin position="63"/>
        <end position="85"/>
    </location>
</feature>
<gene>
    <name evidence="2" type="ORF">SPHA_75747</name>
</gene>